<dbReference type="Proteomes" id="UP000281647">
    <property type="component" value="Unassembled WGS sequence"/>
</dbReference>
<sequence>MSEIRPFAAADIPKVADMFQRILRKTDRPATPSLKAYLGELFLDPPDFDPDIVSLVHVRADGSVSGFLGALPMPMELNGMRLRAAVCGTMMVDGHAEDPFAGARLLRAFLAGPQDLSLTETANDVSTAMWRKMRATVLPDYSLEWLRVIRPAGFAAALAASRFGAAAMLAPLARPLDAFLHRQGKGTEPQWSHVAPENQNGAFSDTEADAERLLELFPALTANFPMRPQWQAETLRARIAHATRKANYGDGIRRVVSTRDGRAIGLFIYYGNKGGIGRVVQILAAPGQEGAVIDRMIDHAARRGLVALRGRVQPALLDAMMGRRIGFLHASSSIVHTRDPALIDLFRSGKAFFNGFAGESWARLIGDRFD</sequence>
<dbReference type="OrthoDB" id="3658990at2"/>
<dbReference type="AlphaFoldDB" id="A0A432V6I1"/>
<dbReference type="InterPro" id="IPR016181">
    <property type="entry name" value="Acyl_CoA_acyltransferase"/>
</dbReference>
<protein>
    <recommendedName>
        <fullName evidence="3">GNAT family N-acetyltransferase</fullName>
    </recommendedName>
</protein>
<gene>
    <name evidence="1" type="ORF">EET67_11875</name>
</gene>
<proteinExistence type="predicted"/>
<name>A0A432V6I1_9HYPH</name>
<dbReference type="Gene3D" id="3.40.630.30">
    <property type="match status" value="1"/>
</dbReference>
<organism evidence="1 2">
    <name type="scientific">Borborobacter arsenicus</name>
    <dbReference type="NCBI Taxonomy" id="1851146"/>
    <lineage>
        <taxon>Bacteria</taxon>
        <taxon>Pseudomonadati</taxon>
        <taxon>Pseudomonadota</taxon>
        <taxon>Alphaproteobacteria</taxon>
        <taxon>Hyphomicrobiales</taxon>
        <taxon>Phyllobacteriaceae</taxon>
        <taxon>Borborobacter</taxon>
    </lineage>
</organism>
<dbReference type="EMBL" id="RKST01000010">
    <property type="protein sequence ID" value="RUM97755.1"/>
    <property type="molecule type" value="Genomic_DNA"/>
</dbReference>
<dbReference type="SUPFAM" id="SSF55729">
    <property type="entry name" value="Acyl-CoA N-acyltransferases (Nat)"/>
    <property type="match status" value="1"/>
</dbReference>
<evidence type="ECO:0000313" key="1">
    <source>
        <dbReference type="EMBL" id="RUM97755.1"/>
    </source>
</evidence>
<accession>A0A432V6I1</accession>
<evidence type="ECO:0008006" key="3">
    <source>
        <dbReference type="Google" id="ProtNLM"/>
    </source>
</evidence>
<comment type="caution">
    <text evidence="1">The sequence shown here is derived from an EMBL/GenBank/DDBJ whole genome shotgun (WGS) entry which is preliminary data.</text>
</comment>
<evidence type="ECO:0000313" key="2">
    <source>
        <dbReference type="Proteomes" id="UP000281647"/>
    </source>
</evidence>
<keyword evidence="2" id="KW-1185">Reference proteome</keyword>
<reference evidence="1 2" key="1">
    <citation type="submission" date="2018-11" db="EMBL/GenBank/DDBJ databases">
        <title>Pseudaminobacter arsenicus sp. nov., an arsenic-resistant bacterium isolated from arsenic-rich aquifers.</title>
        <authorList>
            <person name="Mu Y."/>
        </authorList>
    </citation>
    <scope>NUCLEOTIDE SEQUENCE [LARGE SCALE GENOMIC DNA]</scope>
    <source>
        <strain evidence="1 2">CB3</strain>
    </source>
</reference>
<dbReference type="RefSeq" id="WP_128625060.1">
    <property type="nucleotide sequence ID" value="NZ_ML133510.1"/>
</dbReference>